<reference evidence="8 9" key="1">
    <citation type="journal article" date="2016" name="Nat. Commun.">
        <title>Thousands of microbial genomes shed light on interconnected biogeochemical processes in an aquifer system.</title>
        <authorList>
            <person name="Anantharaman K."/>
            <person name="Brown C.T."/>
            <person name="Hug L.A."/>
            <person name="Sharon I."/>
            <person name="Castelle C.J."/>
            <person name="Probst A.J."/>
            <person name="Thomas B.C."/>
            <person name="Singh A."/>
            <person name="Wilkins M.J."/>
            <person name="Karaoz U."/>
            <person name="Brodie E.L."/>
            <person name="Williams K.H."/>
            <person name="Hubbard S.S."/>
            <person name="Banfield J.F."/>
        </authorList>
    </citation>
    <scope>NUCLEOTIDE SEQUENCE [LARGE SCALE GENOMIC DNA]</scope>
</reference>
<name>A0A1F7F5U7_UNCRA</name>
<evidence type="ECO:0000256" key="1">
    <source>
        <dbReference type="ARBA" id="ARBA00001936"/>
    </source>
</evidence>
<evidence type="ECO:0000259" key="7">
    <source>
        <dbReference type="SMART" id="SM01329"/>
    </source>
</evidence>
<dbReference type="Gene3D" id="3.40.718.10">
    <property type="entry name" value="Isopropylmalate Dehydrogenase"/>
    <property type="match status" value="1"/>
</dbReference>
<feature type="domain" description="Isopropylmalate dehydrogenase-like" evidence="7">
    <location>
        <begin position="3"/>
        <end position="348"/>
    </location>
</feature>
<dbReference type="GO" id="GO:0016616">
    <property type="term" value="F:oxidoreductase activity, acting on the CH-OH group of donors, NAD or NADP as acceptor"/>
    <property type="evidence" value="ECO:0007669"/>
    <property type="project" value="InterPro"/>
</dbReference>
<dbReference type="GO" id="GO:0051287">
    <property type="term" value="F:NAD binding"/>
    <property type="evidence" value="ECO:0007669"/>
    <property type="project" value="InterPro"/>
</dbReference>
<dbReference type="InterPro" id="IPR050501">
    <property type="entry name" value="ICDH/IPMDH"/>
</dbReference>
<dbReference type="InterPro" id="IPR019818">
    <property type="entry name" value="IsoCit/isopropylmalate_DH_CS"/>
</dbReference>
<dbReference type="AlphaFoldDB" id="A0A1F7F5U7"/>
<dbReference type="EMBL" id="MFYX01000114">
    <property type="protein sequence ID" value="OGK02011.1"/>
    <property type="molecule type" value="Genomic_DNA"/>
</dbReference>
<organism evidence="8 9">
    <name type="scientific">Candidatus Raymondbacteria bacterium RIFOXYD12_FULL_49_13</name>
    <dbReference type="NCBI Taxonomy" id="1817890"/>
    <lineage>
        <taxon>Bacteria</taxon>
        <taxon>Raymondiibacteriota</taxon>
    </lineage>
</organism>
<keyword evidence="6" id="KW-0464">Manganese</keyword>
<dbReference type="InterPro" id="IPR024084">
    <property type="entry name" value="IsoPropMal-DH-like_dom"/>
</dbReference>
<dbReference type="PROSITE" id="PS00470">
    <property type="entry name" value="IDH_IMDH"/>
    <property type="match status" value="1"/>
</dbReference>
<keyword evidence="5" id="KW-0520">NAD</keyword>
<dbReference type="SUPFAM" id="SSF53659">
    <property type="entry name" value="Isocitrate/Isopropylmalate dehydrogenase-like"/>
    <property type="match status" value="1"/>
</dbReference>
<proteinExistence type="predicted"/>
<dbReference type="SMART" id="SM01329">
    <property type="entry name" value="Iso_dh"/>
    <property type="match status" value="1"/>
</dbReference>
<dbReference type="PANTHER" id="PTHR43275">
    <property type="entry name" value="D-MALATE DEHYDROGENASE [DECARBOXYLATING]"/>
    <property type="match status" value="1"/>
</dbReference>
<sequence length="353" mass="38312">MHKIAVLPGDGTGPEVVNEGLKVMNAAAKVYGFKYETVNFDFGGERYMKTGETLPDAAIEDIKKFDTIYLGAIGHPDVKPGILEVGILLKMRFALDQYINLRPVKLYPGVETPLKDKGPKDIDFVVVRENTGGIYTGLGGVVQKGTPMEIATQVMVYGRPVVERCMKYAYELTRKRNSAKKMLTLVHKCNVLTHCGDLWVRVHKEMGDANYPDIKQDYNHVDACTMWFVKQPEWYDVIVTENLFGDIITDLAAIIQGGLGIAAGGNINPEGVSMFEPMGGSAPKYTGKNVINPLAAISAAGMMLDSLGEEKAARAIDKAVSDVLASGRIKSLAAGRMGMSTSEVGDFVASLVK</sequence>
<dbReference type="NCBIfam" id="NF002898">
    <property type="entry name" value="PRK03437.1"/>
    <property type="match status" value="1"/>
</dbReference>
<evidence type="ECO:0000256" key="4">
    <source>
        <dbReference type="ARBA" id="ARBA00023002"/>
    </source>
</evidence>
<comment type="cofactor">
    <cofactor evidence="2">
        <name>Mg(2+)</name>
        <dbReference type="ChEBI" id="CHEBI:18420"/>
    </cofactor>
</comment>
<evidence type="ECO:0000256" key="2">
    <source>
        <dbReference type="ARBA" id="ARBA00001946"/>
    </source>
</evidence>
<dbReference type="Proteomes" id="UP000179243">
    <property type="component" value="Unassembled WGS sequence"/>
</dbReference>
<evidence type="ECO:0000256" key="3">
    <source>
        <dbReference type="ARBA" id="ARBA00022723"/>
    </source>
</evidence>
<dbReference type="Pfam" id="PF00180">
    <property type="entry name" value="Iso_dh"/>
    <property type="match status" value="1"/>
</dbReference>
<keyword evidence="3" id="KW-0479">Metal-binding</keyword>
<evidence type="ECO:0000256" key="6">
    <source>
        <dbReference type="ARBA" id="ARBA00023211"/>
    </source>
</evidence>
<evidence type="ECO:0000313" key="8">
    <source>
        <dbReference type="EMBL" id="OGK02011.1"/>
    </source>
</evidence>
<dbReference type="GO" id="GO:0000287">
    <property type="term" value="F:magnesium ion binding"/>
    <property type="evidence" value="ECO:0007669"/>
    <property type="project" value="InterPro"/>
</dbReference>
<keyword evidence="4" id="KW-0560">Oxidoreductase</keyword>
<comment type="cofactor">
    <cofactor evidence="1">
        <name>Mn(2+)</name>
        <dbReference type="ChEBI" id="CHEBI:29035"/>
    </cofactor>
</comment>
<evidence type="ECO:0000256" key="5">
    <source>
        <dbReference type="ARBA" id="ARBA00023027"/>
    </source>
</evidence>
<dbReference type="PANTHER" id="PTHR43275:SF1">
    <property type="entry name" value="D-MALATE DEHYDROGENASE [DECARBOXYLATING]"/>
    <property type="match status" value="1"/>
</dbReference>
<protein>
    <submittedName>
        <fullName evidence="8">3-isopropylmalate dehydrogenase</fullName>
    </submittedName>
</protein>
<gene>
    <name evidence="8" type="ORF">A2519_17520</name>
</gene>
<accession>A0A1F7F5U7</accession>
<comment type="caution">
    <text evidence="8">The sequence shown here is derived from an EMBL/GenBank/DDBJ whole genome shotgun (WGS) entry which is preliminary data.</text>
</comment>
<evidence type="ECO:0000313" key="9">
    <source>
        <dbReference type="Proteomes" id="UP000179243"/>
    </source>
</evidence>